<dbReference type="PANTHER" id="PTHR39474">
    <property type="entry name" value="UNNAMED PRODUCT"/>
    <property type="match status" value="1"/>
</dbReference>
<evidence type="ECO:0000313" key="2">
    <source>
        <dbReference type="EMBL" id="OCB85919.1"/>
    </source>
</evidence>
<evidence type="ECO:0000256" key="1">
    <source>
        <dbReference type="SAM" id="MobiDB-lite"/>
    </source>
</evidence>
<comment type="caution">
    <text evidence="2">The sequence shown here is derived from an EMBL/GenBank/DDBJ whole genome shotgun (WGS) entry which is preliminary data.</text>
</comment>
<proteinExistence type="predicted"/>
<organism evidence="2 3">
    <name type="scientific">Sanghuangporus baumii</name>
    <name type="common">Phellinus baumii</name>
    <dbReference type="NCBI Taxonomy" id="108892"/>
    <lineage>
        <taxon>Eukaryota</taxon>
        <taxon>Fungi</taxon>
        <taxon>Dikarya</taxon>
        <taxon>Basidiomycota</taxon>
        <taxon>Agaricomycotina</taxon>
        <taxon>Agaricomycetes</taxon>
        <taxon>Hymenochaetales</taxon>
        <taxon>Hymenochaetaceae</taxon>
        <taxon>Sanghuangporus</taxon>
    </lineage>
</organism>
<feature type="compositionally biased region" description="Basic and acidic residues" evidence="1">
    <location>
        <begin position="87"/>
        <end position="97"/>
    </location>
</feature>
<gene>
    <name evidence="2" type="ORF">A7U60_g7053</name>
</gene>
<dbReference type="Proteomes" id="UP000757232">
    <property type="component" value="Unassembled WGS sequence"/>
</dbReference>
<accession>A0A9Q5HU53</accession>
<sequence length="111" mass="12166">MSSSQQDPQTEQEVENGAPLALPPPSEGDDAEKLDLSQERINTLKFDKLGPVIVNSDSTLSRITNWDKMVPLDRERTMRVLNARSSLRLDEQQKKSTDPSGEAVSLATSGA</sequence>
<reference evidence="2" key="1">
    <citation type="submission" date="2016-06" db="EMBL/GenBank/DDBJ databases">
        <title>Draft Genome sequence of the fungus Inonotus baumii.</title>
        <authorList>
            <person name="Zhu H."/>
            <person name="Lin W."/>
        </authorList>
    </citation>
    <scope>NUCLEOTIDE SEQUENCE</scope>
    <source>
        <strain evidence="2">821</strain>
    </source>
</reference>
<protein>
    <submittedName>
        <fullName evidence="2">Uncharacterized protein</fullName>
    </submittedName>
</protein>
<name>A0A9Q5HU53_SANBA</name>
<keyword evidence="3" id="KW-1185">Reference proteome</keyword>
<feature type="compositionally biased region" description="Polar residues" evidence="1">
    <location>
        <begin position="1"/>
        <end position="11"/>
    </location>
</feature>
<evidence type="ECO:0000313" key="3">
    <source>
        <dbReference type="Proteomes" id="UP000757232"/>
    </source>
</evidence>
<dbReference type="EMBL" id="LNZH02000206">
    <property type="protein sequence ID" value="OCB85919.1"/>
    <property type="molecule type" value="Genomic_DNA"/>
</dbReference>
<feature type="region of interest" description="Disordered" evidence="1">
    <location>
        <begin position="1"/>
        <end position="37"/>
    </location>
</feature>
<dbReference type="AlphaFoldDB" id="A0A9Q5HU53"/>
<dbReference type="OrthoDB" id="4590138at2759"/>
<dbReference type="PANTHER" id="PTHR39474:SF1">
    <property type="entry name" value="FUNGAL SPECIFIC TRANSCRIPTION FACTOR"/>
    <property type="match status" value="1"/>
</dbReference>
<feature type="region of interest" description="Disordered" evidence="1">
    <location>
        <begin position="83"/>
        <end position="111"/>
    </location>
</feature>